<proteinExistence type="predicted"/>
<evidence type="ECO:0000313" key="2">
    <source>
        <dbReference type="Proteomes" id="UP000664357"/>
    </source>
</evidence>
<accession>A0ABV0ETK1</accession>
<comment type="caution">
    <text evidence="1">The sequence shown here is derived from an EMBL/GenBank/DDBJ whole genome shotgun (WGS) entry which is preliminary data.</text>
</comment>
<name>A0ABV0ETK1_9ENTE</name>
<gene>
    <name evidence="1" type="ORF">JZO67_002812</name>
</gene>
<dbReference type="EMBL" id="JAFREL020000002">
    <property type="protein sequence ID" value="MEO1770859.1"/>
    <property type="molecule type" value="Genomic_DNA"/>
</dbReference>
<evidence type="ECO:0000313" key="1">
    <source>
        <dbReference type="EMBL" id="MEO1770859.1"/>
    </source>
</evidence>
<sequence>MTIPTTKSIHIEMICKIVYLKVVINNTNIAVEHIRSIMTL</sequence>
<keyword evidence="2" id="KW-1185">Reference proteome</keyword>
<reference evidence="1 2" key="1">
    <citation type="submission" date="2024-02" db="EMBL/GenBank/DDBJ databases">
        <title>The Genome Sequence of Enterococcus sp. DIV0159.</title>
        <authorList>
            <person name="Earl A."/>
            <person name="Manson A."/>
            <person name="Gilmore M."/>
            <person name="Sanders J."/>
            <person name="Shea T."/>
            <person name="Howe W."/>
            <person name="Livny J."/>
            <person name="Cuomo C."/>
            <person name="Neafsey D."/>
            <person name="Birren B."/>
        </authorList>
    </citation>
    <scope>NUCLEOTIDE SEQUENCE [LARGE SCALE GENOMIC DNA]</scope>
    <source>
        <strain evidence="1 2">665A</strain>
    </source>
</reference>
<organism evidence="1 2">
    <name type="scientific">Candidatus Enterococcus ferrettii</name>
    <dbReference type="NCBI Taxonomy" id="2815324"/>
    <lineage>
        <taxon>Bacteria</taxon>
        <taxon>Bacillati</taxon>
        <taxon>Bacillota</taxon>
        <taxon>Bacilli</taxon>
        <taxon>Lactobacillales</taxon>
        <taxon>Enterococcaceae</taxon>
        <taxon>Enterococcus</taxon>
    </lineage>
</organism>
<dbReference type="Proteomes" id="UP000664357">
    <property type="component" value="Unassembled WGS sequence"/>
</dbReference>
<protein>
    <submittedName>
        <fullName evidence="1">Uncharacterized protein</fullName>
    </submittedName>
</protein>